<name>A0A8S5VAI2_9CAUD</name>
<sequence length="141" mass="16062">MADITIFNARYDANTRTEVFVPTRIKGSSYYESEGVSATDGVWTNQSIYKLRVPLIGSEIGKEYLPERKYRKAESAERYWTIRKGDFILLTLLDTEKEAYTAKEIAKISEELGLKLITVTEYADNTVRGSDIVKHWRIGGA</sequence>
<reference evidence="1" key="1">
    <citation type="journal article" date="2021" name="Proc. Natl. Acad. Sci. U.S.A.">
        <title>A Catalog of Tens of Thousands of Viruses from Human Metagenomes Reveals Hidden Associations with Chronic Diseases.</title>
        <authorList>
            <person name="Tisza M.J."/>
            <person name="Buck C.B."/>
        </authorList>
    </citation>
    <scope>NUCLEOTIDE SEQUENCE</scope>
    <source>
        <strain evidence="1">CthGz5</strain>
    </source>
</reference>
<dbReference type="EMBL" id="BK016232">
    <property type="protein sequence ID" value="DAG03615.1"/>
    <property type="molecule type" value="Genomic_DNA"/>
</dbReference>
<accession>A0A8S5VAI2</accession>
<organism evidence="1">
    <name type="scientific">Siphoviridae sp. cthGz5</name>
    <dbReference type="NCBI Taxonomy" id="2825613"/>
    <lineage>
        <taxon>Viruses</taxon>
        <taxon>Duplodnaviria</taxon>
        <taxon>Heunggongvirae</taxon>
        <taxon>Uroviricota</taxon>
        <taxon>Caudoviricetes</taxon>
    </lineage>
</organism>
<proteinExistence type="predicted"/>
<evidence type="ECO:0000313" key="1">
    <source>
        <dbReference type="EMBL" id="DAG03615.1"/>
    </source>
</evidence>
<protein>
    <submittedName>
        <fullName evidence="1">Uncharacterized protein</fullName>
    </submittedName>
</protein>